<dbReference type="InterPro" id="IPR005180">
    <property type="entry name" value="DUF302"/>
</dbReference>
<dbReference type="Pfam" id="PF03625">
    <property type="entry name" value="DUF302"/>
    <property type="match status" value="1"/>
</dbReference>
<protein>
    <recommendedName>
        <fullName evidence="1">DUF302 domain-containing protein</fullName>
    </recommendedName>
</protein>
<dbReference type="CDD" id="cd14797">
    <property type="entry name" value="DUF302"/>
    <property type="match status" value="1"/>
</dbReference>
<reference evidence="2" key="1">
    <citation type="submission" date="2018-06" db="EMBL/GenBank/DDBJ databases">
        <authorList>
            <person name="Zhirakovskaya E."/>
        </authorList>
    </citation>
    <scope>NUCLEOTIDE SEQUENCE</scope>
</reference>
<accession>A0A3B0T087</accession>
<dbReference type="InterPro" id="IPR016796">
    <property type="entry name" value="UCP021774"/>
</dbReference>
<dbReference type="SUPFAM" id="SSF103247">
    <property type="entry name" value="TT1751-like"/>
    <property type="match status" value="1"/>
</dbReference>
<dbReference type="InterPro" id="IPR035923">
    <property type="entry name" value="TT1751-like_sf"/>
</dbReference>
<proteinExistence type="predicted"/>
<dbReference type="Gene3D" id="3.30.310.70">
    <property type="entry name" value="TT1751-like domain"/>
    <property type="match status" value="1"/>
</dbReference>
<evidence type="ECO:0000313" key="2">
    <source>
        <dbReference type="EMBL" id="VAW09483.1"/>
    </source>
</evidence>
<dbReference type="EMBL" id="UOEK01000587">
    <property type="protein sequence ID" value="VAW09483.1"/>
    <property type="molecule type" value="Genomic_DNA"/>
</dbReference>
<dbReference type="PANTHER" id="PTHR38342:SF1">
    <property type="entry name" value="SLR5037 PROTEIN"/>
    <property type="match status" value="1"/>
</dbReference>
<name>A0A3B0T087_9ZZZZ</name>
<dbReference type="AlphaFoldDB" id="A0A3B0T087"/>
<gene>
    <name evidence="2" type="ORF">MNBD_ACTINO02-1117</name>
</gene>
<organism evidence="2">
    <name type="scientific">hydrothermal vent metagenome</name>
    <dbReference type="NCBI Taxonomy" id="652676"/>
    <lineage>
        <taxon>unclassified sequences</taxon>
        <taxon>metagenomes</taxon>
        <taxon>ecological metagenomes</taxon>
    </lineage>
</organism>
<dbReference type="PIRSF" id="PIRSF021774">
    <property type="entry name" value="UCP021774"/>
    <property type="match status" value="1"/>
</dbReference>
<sequence>MTTTTSTRYGVFIDIEGSLDDVRPRVEELLKGEGFGILTEIDVKATIKTKLDLDVPAQVILGACNPPLAHRALSNELDVGLLLPCNVTLRDTEEGTTRVGFLDIEAMVSMVDNPVMDEVAADVSARFQRIRAALA</sequence>
<feature type="domain" description="DUF302" evidence="1">
    <location>
        <begin position="41"/>
        <end position="103"/>
    </location>
</feature>
<dbReference type="PANTHER" id="PTHR38342">
    <property type="entry name" value="SLR5037 PROTEIN"/>
    <property type="match status" value="1"/>
</dbReference>
<evidence type="ECO:0000259" key="1">
    <source>
        <dbReference type="Pfam" id="PF03625"/>
    </source>
</evidence>